<evidence type="ECO:0008006" key="3">
    <source>
        <dbReference type="Google" id="ProtNLM"/>
    </source>
</evidence>
<evidence type="ECO:0000313" key="1">
    <source>
        <dbReference type="EMBL" id="KAF2659589.1"/>
    </source>
</evidence>
<evidence type="ECO:0000313" key="2">
    <source>
        <dbReference type="Proteomes" id="UP000799324"/>
    </source>
</evidence>
<sequence length="304" mass="35294">MEHLEEHNWINQPFQKRTDPCDWVKTKSHPDIARFSNVAVGLLFQHPDFKMRPKLVALAKKSLHEVWAALWLATMRDKQERDWISHWDEVLEICARIFDGYPVETFPLRIPANVDQLGNRHINWTIPYRSVFSMPDCRLDGWNATYTGLRAWNLKASKCLVANSTWTGIIFTRCTFERCTFRDTQFNNVHFLDCHFVDADFKGVELKNTFISKSSMHSTLVAYTTLSSVSWCHNSFVGCTLEGIKLTGTIWTYIQYTNMKIVDCASEDASEHWVRRGGEDTDTEEHDGFLIERALGRISIHTRV</sequence>
<name>A0A6A6THU1_9PLEO</name>
<reference evidence="1" key="1">
    <citation type="journal article" date="2020" name="Stud. Mycol.">
        <title>101 Dothideomycetes genomes: a test case for predicting lifestyles and emergence of pathogens.</title>
        <authorList>
            <person name="Haridas S."/>
            <person name="Albert R."/>
            <person name="Binder M."/>
            <person name="Bloem J."/>
            <person name="Labutti K."/>
            <person name="Salamov A."/>
            <person name="Andreopoulos B."/>
            <person name="Baker S."/>
            <person name="Barry K."/>
            <person name="Bills G."/>
            <person name="Bluhm B."/>
            <person name="Cannon C."/>
            <person name="Castanera R."/>
            <person name="Culley D."/>
            <person name="Daum C."/>
            <person name="Ezra D."/>
            <person name="Gonzalez J."/>
            <person name="Henrissat B."/>
            <person name="Kuo A."/>
            <person name="Liang C."/>
            <person name="Lipzen A."/>
            <person name="Lutzoni F."/>
            <person name="Magnuson J."/>
            <person name="Mondo S."/>
            <person name="Nolan M."/>
            <person name="Ohm R."/>
            <person name="Pangilinan J."/>
            <person name="Park H.-J."/>
            <person name="Ramirez L."/>
            <person name="Alfaro M."/>
            <person name="Sun H."/>
            <person name="Tritt A."/>
            <person name="Yoshinaga Y."/>
            <person name="Zwiers L.-H."/>
            <person name="Turgeon B."/>
            <person name="Goodwin S."/>
            <person name="Spatafora J."/>
            <person name="Crous P."/>
            <person name="Grigoriev I."/>
        </authorList>
    </citation>
    <scope>NUCLEOTIDE SEQUENCE</scope>
    <source>
        <strain evidence="1">CBS 122681</strain>
    </source>
</reference>
<dbReference type="Pfam" id="PF13599">
    <property type="entry name" value="Pentapeptide_4"/>
    <property type="match status" value="1"/>
</dbReference>
<dbReference type="OrthoDB" id="3787683at2759"/>
<dbReference type="Proteomes" id="UP000799324">
    <property type="component" value="Unassembled WGS sequence"/>
</dbReference>
<protein>
    <recommendedName>
        <fullName evidence="3">Pentapeptide repeat-containing protein</fullName>
    </recommendedName>
</protein>
<dbReference type="SUPFAM" id="SSF141571">
    <property type="entry name" value="Pentapeptide repeat-like"/>
    <property type="match status" value="1"/>
</dbReference>
<gene>
    <name evidence="1" type="ORF">K491DRAFT_712612</name>
</gene>
<organism evidence="1 2">
    <name type="scientific">Lophiostoma macrostomum CBS 122681</name>
    <dbReference type="NCBI Taxonomy" id="1314788"/>
    <lineage>
        <taxon>Eukaryota</taxon>
        <taxon>Fungi</taxon>
        <taxon>Dikarya</taxon>
        <taxon>Ascomycota</taxon>
        <taxon>Pezizomycotina</taxon>
        <taxon>Dothideomycetes</taxon>
        <taxon>Pleosporomycetidae</taxon>
        <taxon>Pleosporales</taxon>
        <taxon>Lophiostomataceae</taxon>
        <taxon>Lophiostoma</taxon>
    </lineage>
</organism>
<dbReference type="Gene3D" id="2.160.20.80">
    <property type="entry name" value="E3 ubiquitin-protein ligase SopA"/>
    <property type="match status" value="1"/>
</dbReference>
<dbReference type="EMBL" id="MU004306">
    <property type="protein sequence ID" value="KAF2659589.1"/>
    <property type="molecule type" value="Genomic_DNA"/>
</dbReference>
<proteinExistence type="predicted"/>
<dbReference type="AlphaFoldDB" id="A0A6A6THU1"/>
<keyword evidence="2" id="KW-1185">Reference proteome</keyword>
<accession>A0A6A6THU1</accession>
<dbReference type="InterPro" id="IPR001646">
    <property type="entry name" value="5peptide_repeat"/>
</dbReference>